<organism evidence="2 3">
    <name type="scientific">Limnoglobus roseus</name>
    <dbReference type="NCBI Taxonomy" id="2598579"/>
    <lineage>
        <taxon>Bacteria</taxon>
        <taxon>Pseudomonadati</taxon>
        <taxon>Planctomycetota</taxon>
        <taxon>Planctomycetia</taxon>
        <taxon>Gemmatales</taxon>
        <taxon>Gemmataceae</taxon>
        <taxon>Limnoglobus</taxon>
    </lineage>
</organism>
<dbReference type="RefSeq" id="WP_149111731.1">
    <property type="nucleotide sequence ID" value="NZ_CP042425.1"/>
</dbReference>
<evidence type="ECO:0008006" key="4">
    <source>
        <dbReference type="Google" id="ProtNLM"/>
    </source>
</evidence>
<evidence type="ECO:0000313" key="2">
    <source>
        <dbReference type="EMBL" id="QEL17077.1"/>
    </source>
</evidence>
<evidence type="ECO:0000313" key="3">
    <source>
        <dbReference type="Proteomes" id="UP000324974"/>
    </source>
</evidence>
<keyword evidence="3" id="KW-1185">Reference proteome</keyword>
<reference evidence="3" key="1">
    <citation type="submission" date="2019-08" db="EMBL/GenBank/DDBJ databases">
        <title>Limnoglobus roseus gen. nov., sp. nov., a novel freshwater planctomycete with a giant genome from the family Gemmataceae.</title>
        <authorList>
            <person name="Kulichevskaya I.S."/>
            <person name="Naumoff D.G."/>
            <person name="Miroshnikov K."/>
            <person name="Ivanova A."/>
            <person name="Philippov D.A."/>
            <person name="Hakobyan A."/>
            <person name="Rijpstra I.C."/>
            <person name="Sinninghe Damste J.S."/>
            <person name="Liesack W."/>
            <person name="Dedysh S.N."/>
        </authorList>
    </citation>
    <scope>NUCLEOTIDE SEQUENCE [LARGE SCALE GENOMIC DNA]</scope>
    <source>
        <strain evidence="3">PX52</strain>
    </source>
</reference>
<evidence type="ECO:0000256" key="1">
    <source>
        <dbReference type="SAM" id="MobiDB-lite"/>
    </source>
</evidence>
<gene>
    <name evidence="2" type="ORF">PX52LOC_04053</name>
</gene>
<dbReference type="Proteomes" id="UP000324974">
    <property type="component" value="Chromosome"/>
</dbReference>
<dbReference type="AlphaFoldDB" id="A0A5C1AG16"/>
<dbReference type="EMBL" id="CP042425">
    <property type="protein sequence ID" value="QEL17077.1"/>
    <property type="molecule type" value="Genomic_DNA"/>
</dbReference>
<dbReference type="KEGG" id="lrs:PX52LOC_04053"/>
<proteinExistence type="predicted"/>
<sequence>MSSELLVALAPLLDRLQVLVKSDPKLRQEVFAVGHALCQWAEGVMRRESPSIESRPLVVPPPQSGTPLPFANPLTPRRVDDTVTPPPSGTDEAGWMPQEPAVIAARCRAKGEATKLLAKKYANAIDDAQFAKASVEVRAQADKLPKCTLWMLDMLSLTRAAVVWEDLVGGYTAAAMAAELVQAVTEPGTKIESDYVLQALNLAAEAQSLLFSAVIDTGNPRPDADQIQLYVTVRECAAARGVYIHRYLRREDRVDPRSWPGLLKRVSMALEPFTTSKRQSAAAKKVLANLRFKLKKAVADGFDRFDEWPRVMELLDEAITAGVEAANAELHEILLPVIDGLPDELPASASAVAVFREIDRALAKLTKLDFSAVPLTDDVITSRPHLHKQVVVVVGGQLRTLEKQFLEQTFEPTELAWVGGADLVPGTTLESLIARPATSLVMFASRWANVEFPEVQRLCTAHSKWLVRLPGGYHPNAVARQILRQQQAARAKA</sequence>
<name>A0A5C1AG16_9BACT</name>
<protein>
    <recommendedName>
        <fullName evidence="4">DUF2325 domain-containing protein</fullName>
    </recommendedName>
</protein>
<feature type="region of interest" description="Disordered" evidence="1">
    <location>
        <begin position="54"/>
        <end position="78"/>
    </location>
</feature>
<dbReference type="OrthoDB" id="290415at2"/>
<accession>A0A5C1AG16</accession>